<protein>
    <recommendedName>
        <fullName evidence="4">DUF4817 domain-containing protein</fullName>
    </recommendedName>
</protein>
<feature type="region of interest" description="Disordered" evidence="1">
    <location>
        <begin position="228"/>
        <end position="321"/>
    </location>
</feature>
<keyword evidence="3" id="KW-1185">Reference proteome</keyword>
<feature type="compositionally biased region" description="Basic and acidic residues" evidence="1">
    <location>
        <begin position="43"/>
        <end position="57"/>
    </location>
</feature>
<dbReference type="AlphaFoldDB" id="A0A9P0JP51"/>
<sequence>MKAIFEEKKRKRTEKEENTKKNKKAVINKIAPKVNVTNGNLPKIERLKARRPQPERKGPKRQKKKLFNSDDEDSSDDQIDECTICDDESEYSEEETLCAICLDTGKITISQLTGQQGALVVQAFFENNSSYVTVQRLFRVKYGFRRINQCPSTNEAMVEEVSRNRFHIANKTSRSPADSTNRSRHRGKPKEEVVDNVDEKIRVLRRKLADLEATQIKKDGTKRFRQHDEITGEVVRHDDVAKPDDRCRHDDVAKPAVRQRHADVAKSQTCLESDSSSRRPVTSRTRSKSREHEEDVPYQSSNFNDPPSQQNNDGKYSNVDSEEEASLASLAHILRRQSALLAHIGARTSPLPLRLRMKTLLVTSYHGSVAILTLIAQISAAISAIGLAVTNLLKRKKERDVGAIHQLGEAGRLLTDLFHQEKLSRRELAALNLNKGLKDTFLNAPTDESLFGKDLEDRFASNNPRAATRRTPAISAASTRSQKPGHRVLQAGEANRVGETPSVDSKVGKIAARNQPSSATMTSGTRKTIRRQREVRPRSLNDDGVDAVCRDEEVAGNKHRCEGQVIGDLTSPVPLCPATQAQGQGRCSDIDLHVTSPPDVNSAPVVQTFSTAPALGAKWGAFLDCLAVSSNQESQNLFDRVADPRIDNIDSNPNLQVGLPGEDADAVRRAAIASTRFTRDAIVGAHPQATNSVARTAGNSVKLFTNTPADYRQLVTLLDSMKGPFFTYQLKEERMDQRVIRGLPREMSTEDIKKDLVRQGIADAEVQQMKTRNTKQQLPLDRAQPMLPLPAVLAHAAKLPSR</sequence>
<feature type="region of interest" description="Disordered" evidence="1">
    <location>
        <begin position="1"/>
        <end position="79"/>
    </location>
</feature>
<dbReference type="EMBL" id="CAKOFQ010006677">
    <property type="protein sequence ID" value="CAH1958518.1"/>
    <property type="molecule type" value="Genomic_DNA"/>
</dbReference>
<reference evidence="2" key="1">
    <citation type="submission" date="2022-03" db="EMBL/GenBank/DDBJ databases">
        <authorList>
            <person name="Sayadi A."/>
        </authorList>
    </citation>
    <scope>NUCLEOTIDE SEQUENCE</scope>
</reference>
<feature type="compositionally biased region" description="Acidic residues" evidence="1">
    <location>
        <begin position="69"/>
        <end position="79"/>
    </location>
</feature>
<accession>A0A9P0JP51</accession>
<feature type="region of interest" description="Disordered" evidence="1">
    <location>
        <begin position="461"/>
        <end position="486"/>
    </location>
</feature>
<evidence type="ECO:0000256" key="1">
    <source>
        <dbReference type="SAM" id="MobiDB-lite"/>
    </source>
</evidence>
<feature type="region of interest" description="Disordered" evidence="1">
    <location>
        <begin position="514"/>
        <end position="535"/>
    </location>
</feature>
<evidence type="ECO:0000313" key="2">
    <source>
        <dbReference type="EMBL" id="CAH1958518.1"/>
    </source>
</evidence>
<gene>
    <name evidence="2" type="ORF">ACAOBT_LOCUS2685</name>
</gene>
<name>A0A9P0JP51_ACAOB</name>
<evidence type="ECO:0000313" key="3">
    <source>
        <dbReference type="Proteomes" id="UP001152888"/>
    </source>
</evidence>
<comment type="caution">
    <text evidence="2">The sequence shown here is derived from an EMBL/GenBank/DDBJ whole genome shotgun (WGS) entry which is preliminary data.</text>
</comment>
<proteinExistence type="predicted"/>
<feature type="compositionally biased region" description="Basic and acidic residues" evidence="1">
    <location>
        <begin position="228"/>
        <end position="253"/>
    </location>
</feature>
<feature type="region of interest" description="Disordered" evidence="1">
    <location>
        <begin position="167"/>
        <end position="194"/>
    </location>
</feature>
<evidence type="ECO:0008006" key="4">
    <source>
        <dbReference type="Google" id="ProtNLM"/>
    </source>
</evidence>
<dbReference type="OrthoDB" id="9971063at2759"/>
<dbReference type="Proteomes" id="UP001152888">
    <property type="component" value="Unassembled WGS sequence"/>
</dbReference>
<feature type="compositionally biased region" description="Polar residues" evidence="1">
    <location>
        <begin position="170"/>
        <end position="180"/>
    </location>
</feature>
<feature type="compositionally biased region" description="Basic and acidic residues" evidence="1">
    <location>
        <begin position="1"/>
        <end position="20"/>
    </location>
</feature>
<feature type="compositionally biased region" description="Polar residues" evidence="1">
    <location>
        <begin position="514"/>
        <end position="526"/>
    </location>
</feature>
<feature type="compositionally biased region" description="Polar residues" evidence="1">
    <location>
        <begin position="298"/>
        <end position="319"/>
    </location>
</feature>
<organism evidence="2 3">
    <name type="scientific">Acanthoscelides obtectus</name>
    <name type="common">Bean weevil</name>
    <name type="synonym">Bruchus obtectus</name>
    <dbReference type="NCBI Taxonomy" id="200917"/>
    <lineage>
        <taxon>Eukaryota</taxon>
        <taxon>Metazoa</taxon>
        <taxon>Ecdysozoa</taxon>
        <taxon>Arthropoda</taxon>
        <taxon>Hexapoda</taxon>
        <taxon>Insecta</taxon>
        <taxon>Pterygota</taxon>
        <taxon>Neoptera</taxon>
        <taxon>Endopterygota</taxon>
        <taxon>Coleoptera</taxon>
        <taxon>Polyphaga</taxon>
        <taxon>Cucujiformia</taxon>
        <taxon>Chrysomeloidea</taxon>
        <taxon>Chrysomelidae</taxon>
        <taxon>Bruchinae</taxon>
        <taxon>Bruchini</taxon>
        <taxon>Acanthoscelides</taxon>
    </lineage>
</organism>